<sequence length="395" mass="42267">MAGSPVKTVALARCTAYDREVVTRSVRQVVDLLGGIESFITPGSRVLVKPNLLQGLPPERCVTTHPEVVRAVCVLLRSIGCSVVIADSPGGGIRYTPAGLRSLYHAAGYDQIAAETGALLNYDTGFYEHPFPEGRLAKRFPVILPVRDADHIVVVSKAKTHLWTLFSGGAKNLFGVIPGLEKPLHHARFRETLHFGGMIADLNEAISPSLQLMDAVVAMEGDGPSSGSPRTLGAILASPDWTAIDVVACRLIGIPPLDVPTIRAVADRGGLPDSGADIILLGDDPATLAATGFRMPSTYRGEGKGLQKNLLLGLLHRLGGLYALYPAIDHSRCERCHRCERICPVHAISWSGGTPEITRSACIRCYCCHEICPVGAIATRPGLTRRVIRKITGLS</sequence>
<dbReference type="InterPro" id="IPR017896">
    <property type="entry name" value="4Fe4S_Fe-S-bd"/>
</dbReference>
<dbReference type="InterPro" id="IPR007160">
    <property type="entry name" value="DUF362"/>
</dbReference>
<dbReference type="PROSITE" id="PS00198">
    <property type="entry name" value="4FE4S_FER_1"/>
    <property type="match status" value="1"/>
</dbReference>
<dbReference type="EMBL" id="LNQE01001714">
    <property type="protein sequence ID" value="KUG13622.1"/>
    <property type="molecule type" value="Genomic_DNA"/>
</dbReference>
<comment type="caution">
    <text evidence="6">The sequence shown here is derived from an EMBL/GenBank/DDBJ whole genome shotgun (WGS) entry which is preliminary data.</text>
</comment>
<dbReference type="PANTHER" id="PTHR24960">
    <property type="entry name" value="PHOTOSYSTEM I IRON-SULFUR CENTER-RELATED"/>
    <property type="match status" value="1"/>
</dbReference>
<dbReference type="Gene3D" id="3.30.70.20">
    <property type="match status" value="1"/>
</dbReference>
<reference evidence="6" key="1">
    <citation type="journal article" date="2015" name="Proc. Natl. Acad. Sci. U.S.A.">
        <title>Networks of energetic and metabolic interactions define dynamics in microbial communities.</title>
        <authorList>
            <person name="Embree M."/>
            <person name="Liu J.K."/>
            <person name="Al-Bassam M.M."/>
            <person name="Zengler K."/>
        </authorList>
    </citation>
    <scope>NUCLEOTIDE SEQUENCE</scope>
</reference>
<feature type="domain" description="4Fe-4S ferredoxin-type" evidence="5">
    <location>
        <begin position="355"/>
        <end position="382"/>
    </location>
</feature>
<dbReference type="InterPro" id="IPR017900">
    <property type="entry name" value="4Fe4S_Fe_S_CS"/>
</dbReference>
<proteinExistence type="predicted"/>
<feature type="domain" description="4Fe-4S ferredoxin-type" evidence="5">
    <location>
        <begin position="324"/>
        <end position="353"/>
    </location>
</feature>
<evidence type="ECO:0000256" key="3">
    <source>
        <dbReference type="ARBA" id="ARBA00023004"/>
    </source>
</evidence>
<evidence type="ECO:0000256" key="1">
    <source>
        <dbReference type="ARBA" id="ARBA00022485"/>
    </source>
</evidence>
<dbReference type="AlphaFoldDB" id="A0A0W8EYF0"/>
<organism evidence="6">
    <name type="scientific">hydrocarbon metagenome</name>
    <dbReference type="NCBI Taxonomy" id="938273"/>
    <lineage>
        <taxon>unclassified sequences</taxon>
        <taxon>metagenomes</taxon>
        <taxon>ecological metagenomes</taxon>
    </lineage>
</organism>
<accession>A0A0W8EYF0</accession>
<keyword evidence="3" id="KW-0408">Iron</keyword>
<dbReference type="SUPFAM" id="SSF54862">
    <property type="entry name" value="4Fe-4S ferredoxins"/>
    <property type="match status" value="1"/>
</dbReference>
<evidence type="ECO:0000313" key="6">
    <source>
        <dbReference type="EMBL" id="KUG13622.1"/>
    </source>
</evidence>
<dbReference type="InterPro" id="IPR050157">
    <property type="entry name" value="PSI_iron-sulfur_center"/>
</dbReference>
<keyword evidence="1" id="KW-0004">4Fe-4S</keyword>
<evidence type="ECO:0000256" key="2">
    <source>
        <dbReference type="ARBA" id="ARBA00022723"/>
    </source>
</evidence>
<keyword evidence="4" id="KW-0411">Iron-sulfur</keyword>
<protein>
    <submittedName>
        <fullName evidence="6">Iron-sulfur cluster-binding protein</fullName>
    </submittedName>
</protein>
<gene>
    <name evidence="6" type="ORF">ASZ90_016352</name>
</gene>
<dbReference type="PANTHER" id="PTHR24960:SF76">
    <property type="entry name" value="4FE-4S FERREDOXIN-TYPE DOMAIN-CONTAINING PROTEIN"/>
    <property type="match status" value="1"/>
</dbReference>
<dbReference type="GO" id="GO:0046872">
    <property type="term" value="F:metal ion binding"/>
    <property type="evidence" value="ECO:0007669"/>
    <property type="project" value="UniProtKB-KW"/>
</dbReference>
<evidence type="ECO:0000259" key="5">
    <source>
        <dbReference type="PROSITE" id="PS51379"/>
    </source>
</evidence>
<dbReference type="PROSITE" id="PS51379">
    <property type="entry name" value="4FE4S_FER_2"/>
    <property type="match status" value="2"/>
</dbReference>
<dbReference type="GO" id="GO:0051539">
    <property type="term" value="F:4 iron, 4 sulfur cluster binding"/>
    <property type="evidence" value="ECO:0007669"/>
    <property type="project" value="UniProtKB-KW"/>
</dbReference>
<dbReference type="Pfam" id="PF00037">
    <property type="entry name" value="Fer4"/>
    <property type="match status" value="1"/>
</dbReference>
<name>A0A0W8EYF0_9ZZZZ</name>
<dbReference type="Pfam" id="PF04015">
    <property type="entry name" value="DUF362"/>
    <property type="match status" value="1"/>
</dbReference>
<keyword evidence="2" id="KW-0479">Metal-binding</keyword>
<evidence type="ECO:0000256" key="4">
    <source>
        <dbReference type="ARBA" id="ARBA00023014"/>
    </source>
</evidence>